<sequence length="1117" mass="126484">MKRNHPDSIARVNTEDNKALENLRLSGSQSKFNSLSQRNLDDSEAKRHTKIHKIEIEYAKEDVEALKTDWGSFMLDGTTFEDFDTFTLCRGREVISKTMVEVHLTEEWAYSSPSHDILVKIIGAEKSGENIFKISDTKGLMIIDPYLLIAPTTISGMHSCERKSVIKNFFATQVGSSLPLLIGNSMHELFQYLLMNMSGTISESLPYVTAMFRSKVLPNYFETLALLNLSIPGFMQQVTPYIKVIYEWFKNYMPKPYGEGKELKIAKGAKLLEVLDIEESIHLPELGLKGKIDATIKVIDDKGKEHLSALELKTGKTDSNVAHVTQANMYAMMLKELTKQDIFPSQLLYLKNGSTKVTKPDEYIQGVIIRWRNELARFMKLGDDIILPEILSDPNLCSYCEVSQVCAIQNRFESKKEDKSEEGNAYKKTSDYLNLKLSTVTDQDLAYFQRWKSLVLMEWSEATKQGGISTLLTLTPEERFAKKTCLNNVKLVAFKLVDNGSELTLETSVFDTEIRRKWTQNSYVYVSSLTKAAVCSGSIIVADANITIKCRSTLNRSLIIGEEYHIDMVESNTFFQNNLMGIGKLMEGTESAKKLRSVIIQDTYSEPVVVEEKASLKAVDHLNTLQKEAVELSFKCEQYHLIRGLPGAGKTTVIAALINRYVAAGKNVLLVCYTNSAVDNCLEKVKKRNGVNDYVIEDDDIVRLGQVNSAKFGKAYCITQKISRQISNERKVSEARRIYEKSKLVLSTTSTVPTHMLFGVHKIFDVCIVDEASLCIEANLLMPLLNANSFVLVGDERQLQPLVQSEVAEKMGMNVSLFERLVKRGKGLTSLNHQFRMNREICKLPSKHFYKMEMICANEDVENAVIKCKRWEKKECDSKLHPKLCMKLLSHEMCDSLLFVNWDSSQSSVDHSPDLKKENILKDELVKAEIDLKVKEEIDLKVKKEIDLKVKEEIDSSVKDEIPCVRMTKTIGRANQINKGEADACVEMVKLYIKSDVRFADMAIITPFREQVSLIHAKIVAIPYVDCELEDSSKVEVSTIDQFQGRDKSIIIFSTVFNSKFSPTCKLVENPRRLNVALTRAKHKLIIIGSLDCLKKLTLFGKVLEDVTNVINYKTIY</sequence>
<organism evidence="1 2">
    <name type="scientific">Rhabditophanes sp. KR3021</name>
    <dbReference type="NCBI Taxonomy" id="114890"/>
    <lineage>
        <taxon>Eukaryota</taxon>
        <taxon>Metazoa</taxon>
        <taxon>Ecdysozoa</taxon>
        <taxon>Nematoda</taxon>
        <taxon>Chromadorea</taxon>
        <taxon>Rhabditida</taxon>
        <taxon>Tylenchina</taxon>
        <taxon>Panagrolaimomorpha</taxon>
        <taxon>Strongyloidoidea</taxon>
        <taxon>Alloionematidae</taxon>
        <taxon>Rhabditophanes</taxon>
    </lineage>
</organism>
<proteinExistence type="predicted"/>
<reference evidence="2" key="1">
    <citation type="submission" date="2016-11" db="UniProtKB">
        <authorList>
            <consortium name="WormBaseParasite"/>
        </authorList>
    </citation>
    <scope>IDENTIFICATION</scope>
    <source>
        <strain evidence="2">KR3021</strain>
    </source>
</reference>
<dbReference type="Proteomes" id="UP000095286">
    <property type="component" value="Unplaced"/>
</dbReference>
<protein>
    <submittedName>
        <fullName evidence="2">DNA replication ATP-dependent helicase/nuclease</fullName>
    </submittedName>
</protein>
<evidence type="ECO:0000313" key="2">
    <source>
        <dbReference type="WBParaSite" id="RSKR_0000567600.1"/>
    </source>
</evidence>
<evidence type="ECO:0000313" key="1">
    <source>
        <dbReference type="Proteomes" id="UP000095286"/>
    </source>
</evidence>
<accession>A0AC35TYJ9</accession>
<dbReference type="WBParaSite" id="RSKR_0000567600.1">
    <property type="protein sequence ID" value="RSKR_0000567600.1"/>
    <property type="gene ID" value="RSKR_0000567600"/>
</dbReference>
<name>A0AC35TYJ9_9BILA</name>